<accession>A0AAV9RLX7</accession>
<keyword evidence="4" id="KW-1185">Reference proteome</keyword>
<dbReference type="Proteomes" id="UP001311232">
    <property type="component" value="Unassembled WGS sequence"/>
</dbReference>
<evidence type="ECO:0000313" key="3">
    <source>
        <dbReference type="EMBL" id="KAK5610050.1"/>
    </source>
</evidence>
<feature type="region of interest" description="Disordered" evidence="1">
    <location>
        <begin position="13"/>
        <end position="32"/>
    </location>
</feature>
<dbReference type="PANTHER" id="PTHR24401">
    <property type="entry name" value="SI:CH211-243P7.3-RELATED"/>
    <property type="match status" value="1"/>
</dbReference>
<reference evidence="3 4" key="1">
    <citation type="submission" date="2021-06" db="EMBL/GenBank/DDBJ databases">
        <authorList>
            <person name="Palmer J.M."/>
        </authorList>
    </citation>
    <scope>NUCLEOTIDE SEQUENCE [LARGE SCALE GENOMIC DNA]</scope>
    <source>
        <strain evidence="3 4">MEX-2019</strain>
        <tissue evidence="3">Muscle</tissue>
    </source>
</reference>
<dbReference type="Pfam" id="PF20499">
    <property type="entry name" value="DUF6729"/>
    <property type="match status" value="1"/>
</dbReference>
<feature type="domain" description="DUF6729" evidence="2">
    <location>
        <begin position="82"/>
        <end position="169"/>
    </location>
</feature>
<name>A0AAV9RLX7_9TELE</name>
<organism evidence="3 4">
    <name type="scientific">Crenichthys baileyi</name>
    <name type="common">White River springfish</name>
    <dbReference type="NCBI Taxonomy" id="28760"/>
    <lineage>
        <taxon>Eukaryota</taxon>
        <taxon>Metazoa</taxon>
        <taxon>Chordata</taxon>
        <taxon>Craniata</taxon>
        <taxon>Vertebrata</taxon>
        <taxon>Euteleostomi</taxon>
        <taxon>Actinopterygii</taxon>
        <taxon>Neopterygii</taxon>
        <taxon>Teleostei</taxon>
        <taxon>Neoteleostei</taxon>
        <taxon>Acanthomorphata</taxon>
        <taxon>Ovalentaria</taxon>
        <taxon>Atherinomorphae</taxon>
        <taxon>Cyprinodontiformes</taxon>
        <taxon>Goodeidae</taxon>
        <taxon>Crenichthys</taxon>
    </lineage>
</organism>
<dbReference type="PANTHER" id="PTHR24401:SF29">
    <property type="entry name" value="SI:CH211-243P7.3-RELATED"/>
    <property type="match status" value="1"/>
</dbReference>
<gene>
    <name evidence="3" type="ORF">CRENBAI_013629</name>
</gene>
<comment type="caution">
    <text evidence="3">The sequence shown here is derived from an EMBL/GenBank/DDBJ whole genome shotgun (WGS) entry which is preliminary data.</text>
</comment>
<dbReference type="InterPro" id="IPR046616">
    <property type="entry name" value="DUF6729"/>
</dbReference>
<dbReference type="EMBL" id="JAHHUM010001706">
    <property type="protein sequence ID" value="KAK5610050.1"/>
    <property type="molecule type" value="Genomic_DNA"/>
</dbReference>
<sequence length="196" mass="21927">MLPESWRAALSPDQQEWIGRTSPCRSTTSLPHPRPLLRLSAVPLDASQDLASTADLAPSLRATWSMTKAGLYRTIRRAWTSTAGLSCDPKLLPQLRSPHSGQQCDPAVQHGCGATHDSWMRRSVPYLGVCEQFPWPRLCVQAVLRPPPPPMPNLYRHQYGLLTVYGYDVVTRLEEYKARITSTFGSILKMDSTKKV</sequence>
<evidence type="ECO:0000259" key="2">
    <source>
        <dbReference type="Pfam" id="PF20499"/>
    </source>
</evidence>
<proteinExistence type="predicted"/>
<protein>
    <recommendedName>
        <fullName evidence="2">DUF6729 domain-containing protein</fullName>
    </recommendedName>
</protein>
<evidence type="ECO:0000313" key="4">
    <source>
        <dbReference type="Proteomes" id="UP001311232"/>
    </source>
</evidence>
<dbReference type="AlphaFoldDB" id="A0AAV9RLX7"/>
<evidence type="ECO:0000256" key="1">
    <source>
        <dbReference type="SAM" id="MobiDB-lite"/>
    </source>
</evidence>